<evidence type="ECO:0000313" key="2">
    <source>
        <dbReference type="EMBL" id="MBT0958396.1"/>
    </source>
</evidence>
<dbReference type="Gene3D" id="1.10.30.50">
    <property type="match status" value="1"/>
</dbReference>
<dbReference type="AlphaFoldDB" id="A0AAP2CRV9"/>
<protein>
    <submittedName>
        <fullName evidence="2">HNH endonuclease</fullName>
    </submittedName>
</protein>
<dbReference type="GO" id="GO:0004519">
    <property type="term" value="F:endonuclease activity"/>
    <property type="evidence" value="ECO:0007669"/>
    <property type="project" value="UniProtKB-KW"/>
</dbReference>
<dbReference type="CDD" id="cd00085">
    <property type="entry name" value="HNHc"/>
    <property type="match status" value="1"/>
</dbReference>
<keyword evidence="2" id="KW-0540">Nuclease</keyword>
<keyword evidence="2" id="KW-0255">Endonuclease</keyword>
<feature type="domain" description="HNH nuclease" evidence="1">
    <location>
        <begin position="96"/>
        <end position="149"/>
    </location>
</feature>
<gene>
    <name evidence="2" type="ORF">IV417_13485</name>
</gene>
<dbReference type="Proteomes" id="UP001315686">
    <property type="component" value="Unassembled WGS sequence"/>
</dbReference>
<dbReference type="RefSeq" id="WP_327794598.1">
    <property type="nucleotide sequence ID" value="NZ_JADQAZ010000002.1"/>
</dbReference>
<sequence>MKRLVAPEISFEEAFEACMDGVGLAAIEGRYRDNLPPCAPIENDYVAKAIAGELYLLPRIPSLQGVDQPVYGDLRKSHLIKLYEQYLRPEEKPGRSIYQQIKVSANGKCPFCGGIGHVRTLDHFVPKANFPTYSVVPGNLVPCCRDCNSDKLNSYPDEMAAQVLHPYFDDQKYFSEQWVFAQVIEASPPVVEFFVQAPEHWEAVAQRRVEAHFIEYGLAEKFGTEAAADLPETIQTRATSLLNFSADEFSNYLLEKSQTLALPINNWRRVMFLALARSDWFCSQAY</sequence>
<accession>A0AAP2CRV9</accession>
<keyword evidence="2" id="KW-0378">Hydrolase</keyword>
<name>A0AAP2CRV9_9RHOB</name>
<dbReference type="EMBL" id="JADQAZ010000002">
    <property type="protein sequence ID" value="MBT0958396.1"/>
    <property type="molecule type" value="Genomic_DNA"/>
</dbReference>
<proteinExistence type="predicted"/>
<dbReference type="SMART" id="SM00507">
    <property type="entry name" value="HNHc"/>
    <property type="match status" value="1"/>
</dbReference>
<comment type="caution">
    <text evidence="2">The sequence shown here is derived from an EMBL/GenBank/DDBJ whole genome shotgun (WGS) entry which is preliminary data.</text>
</comment>
<evidence type="ECO:0000313" key="3">
    <source>
        <dbReference type="Proteomes" id="UP001315686"/>
    </source>
</evidence>
<dbReference type="InterPro" id="IPR003615">
    <property type="entry name" value="HNH_nuc"/>
</dbReference>
<reference evidence="2 3" key="1">
    <citation type="journal article" date="2021" name="Arch. Microbiol.">
        <title>Harenicola maris gen. nov., sp. nov. isolated from the Sea of Japan shallow sediments.</title>
        <authorList>
            <person name="Romanenko L.A."/>
            <person name="Kurilenko V.V."/>
            <person name="Chernysheva N.Y."/>
            <person name="Tekutyeva L.A."/>
            <person name="Velansky P.V."/>
            <person name="Svetashev V.I."/>
            <person name="Isaeva M.P."/>
        </authorList>
    </citation>
    <scope>NUCLEOTIDE SEQUENCE [LARGE SCALE GENOMIC DNA]</scope>
    <source>
        <strain evidence="2 3">KMM 3653</strain>
    </source>
</reference>
<keyword evidence="3" id="KW-1185">Reference proteome</keyword>
<evidence type="ECO:0000259" key="1">
    <source>
        <dbReference type="SMART" id="SM00507"/>
    </source>
</evidence>
<organism evidence="2 3">
    <name type="scientific">Harenicola maris</name>
    <dbReference type="NCBI Taxonomy" id="2841044"/>
    <lineage>
        <taxon>Bacteria</taxon>
        <taxon>Pseudomonadati</taxon>
        <taxon>Pseudomonadota</taxon>
        <taxon>Alphaproteobacteria</taxon>
        <taxon>Rhodobacterales</taxon>
        <taxon>Paracoccaceae</taxon>
        <taxon>Harenicola</taxon>
    </lineage>
</organism>